<dbReference type="EMBL" id="FZMP01000224">
    <property type="protein sequence ID" value="SNQ62501.1"/>
    <property type="molecule type" value="Genomic_DNA"/>
</dbReference>
<protein>
    <recommendedName>
        <fullName evidence="2">FIST domain-containing protein</fullName>
    </recommendedName>
</protein>
<gene>
    <name evidence="3" type="ORF">MNV_750016</name>
</gene>
<sequence>MQSITVFSNKKDPVAAAQDLVEQAHASVDFKPDLALFYCTLKYNGKYQSMLDIFHEEFGNIPQIGASVDGMIFPDDIRTDGAALVLCKDPKAKISVQGAKEKGAIASAKKLVQKINCEKGVVILHFPLAHVPNAFKFAKFFTKGFYYSKRCKDADKEKQKEYAGKFADYCDKENIFYLPPTILDIFANHLDYKIPIIGVNVLHTQARFNSPNIFCNFKDIEDGIAALTIEKDGINAIYDDIFPDKGKTLEETKCIVDNEFTIIKEFKANFNKNVLISLDGKPPVDAVKNLIYTSGEKKEKLLAHLDKGDYKVHMPYGLLFINKKTMVCLFLEWEAMYLSICFLFLWIFQIIHKRLS</sequence>
<proteinExistence type="predicted"/>
<evidence type="ECO:0000259" key="2">
    <source>
        <dbReference type="Pfam" id="PF08495"/>
    </source>
</evidence>
<evidence type="ECO:0000256" key="1">
    <source>
        <dbReference type="SAM" id="Phobius"/>
    </source>
</evidence>
<accession>A0A284VT85</accession>
<dbReference type="Pfam" id="PF08495">
    <property type="entry name" value="FIST"/>
    <property type="match status" value="1"/>
</dbReference>
<evidence type="ECO:0000313" key="4">
    <source>
        <dbReference type="Proteomes" id="UP000218615"/>
    </source>
</evidence>
<dbReference type="Proteomes" id="UP000218615">
    <property type="component" value="Unassembled WGS sequence"/>
</dbReference>
<feature type="domain" description="FIST" evidence="2">
    <location>
        <begin position="33"/>
        <end position="233"/>
    </location>
</feature>
<keyword evidence="1" id="KW-1133">Transmembrane helix</keyword>
<organism evidence="3 4">
    <name type="scientific">Candidatus Methanoperedens nitratireducens</name>
    <dbReference type="NCBI Taxonomy" id="1392998"/>
    <lineage>
        <taxon>Archaea</taxon>
        <taxon>Methanobacteriati</taxon>
        <taxon>Methanobacteriota</taxon>
        <taxon>Stenosarchaea group</taxon>
        <taxon>Methanomicrobia</taxon>
        <taxon>Methanosarcinales</taxon>
        <taxon>ANME-2 cluster</taxon>
        <taxon>Candidatus Methanoperedentaceae</taxon>
        <taxon>Candidatus Methanoperedens</taxon>
    </lineage>
</organism>
<feature type="transmembrane region" description="Helical" evidence="1">
    <location>
        <begin position="330"/>
        <end position="351"/>
    </location>
</feature>
<dbReference type="RefSeq" id="WP_096207053.1">
    <property type="nucleotide sequence ID" value="NZ_FZMP01000224.1"/>
</dbReference>
<keyword evidence="1" id="KW-0812">Transmembrane</keyword>
<dbReference type="AlphaFoldDB" id="A0A284VT85"/>
<keyword evidence="1" id="KW-0472">Membrane</keyword>
<keyword evidence="4" id="KW-1185">Reference proteome</keyword>
<reference evidence="4" key="1">
    <citation type="submission" date="2017-06" db="EMBL/GenBank/DDBJ databases">
        <authorList>
            <person name="Cremers G."/>
        </authorList>
    </citation>
    <scope>NUCLEOTIDE SEQUENCE [LARGE SCALE GENOMIC DNA]</scope>
</reference>
<evidence type="ECO:0000313" key="3">
    <source>
        <dbReference type="EMBL" id="SNQ62501.1"/>
    </source>
</evidence>
<name>A0A284VT85_9EURY</name>
<dbReference type="OrthoDB" id="50494at2157"/>
<dbReference type="InterPro" id="IPR013702">
    <property type="entry name" value="FIST_domain_N"/>
</dbReference>